<evidence type="ECO:0000256" key="2">
    <source>
        <dbReference type="ARBA" id="ARBA00022723"/>
    </source>
</evidence>
<evidence type="ECO:0000313" key="8">
    <source>
        <dbReference type="EMBL" id="ABC33020.1"/>
    </source>
</evidence>
<evidence type="ECO:0000256" key="5">
    <source>
        <dbReference type="ARBA" id="ARBA00023049"/>
    </source>
</evidence>
<keyword evidence="5" id="KW-0482">Metalloprotease</keyword>
<dbReference type="HOGENOM" id="CLU_073529_3_1_6"/>
<evidence type="ECO:0000256" key="3">
    <source>
        <dbReference type="ARBA" id="ARBA00022801"/>
    </source>
</evidence>
<evidence type="ECO:0000256" key="6">
    <source>
        <dbReference type="RuleBase" id="RU003797"/>
    </source>
</evidence>
<dbReference type="GO" id="GO:0046872">
    <property type="term" value="F:metal ion binding"/>
    <property type="evidence" value="ECO:0007669"/>
    <property type="project" value="UniProtKB-KW"/>
</dbReference>
<dbReference type="Pfam" id="PF04002">
    <property type="entry name" value="RadC"/>
    <property type="match status" value="1"/>
</dbReference>
<dbReference type="InterPro" id="IPR037518">
    <property type="entry name" value="MPN"/>
</dbReference>
<dbReference type="GO" id="GO:0006508">
    <property type="term" value="P:proteolysis"/>
    <property type="evidence" value="ECO:0007669"/>
    <property type="project" value="UniProtKB-KW"/>
</dbReference>
<comment type="similarity">
    <text evidence="6">Belongs to the UPF0758 family.</text>
</comment>
<keyword evidence="1" id="KW-0645">Protease</keyword>
<evidence type="ECO:0000256" key="4">
    <source>
        <dbReference type="ARBA" id="ARBA00022833"/>
    </source>
</evidence>
<dbReference type="CDD" id="cd08071">
    <property type="entry name" value="MPN_DUF2466"/>
    <property type="match status" value="1"/>
</dbReference>
<sequence>MLYACVTETREVKPPVRGFTLAGCSSCSFAYHIERSYMNEDVQQHYSIHEDGSYQFNQAIHPDKIISIAKHILDGRFFRGKAFCDPDATKYYLVLQLAEHEQEVFACMFLDNQNRLISFEKLFYGTIDQASVYPREIVKRALMLNAAAVILAHNHPSGMSEPSVADIAMTKTVKSSLALIDVRVLDHIVVGSDGSSVSFIERGYMAG</sequence>
<keyword evidence="4" id="KW-0862">Zinc</keyword>
<dbReference type="PROSITE" id="PS01302">
    <property type="entry name" value="UPF0758"/>
    <property type="match status" value="1"/>
</dbReference>
<dbReference type="AlphaFoldDB" id="Q2S8K4"/>
<dbReference type="KEGG" id="hch:HCH_06374"/>
<evidence type="ECO:0000256" key="1">
    <source>
        <dbReference type="ARBA" id="ARBA00022670"/>
    </source>
</evidence>
<dbReference type="PROSITE" id="PS50249">
    <property type="entry name" value="MPN"/>
    <property type="match status" value="1"/>
</dbReference>
<dbReference type="PANTHER" id="PTHR30471:SF6">
    <property type="entry name" value="UPF0758 PROTEIN VC_0510"/>
    <property type="match status" value="1"/>
</dbReference>
<dbReference type="Proteomes" id="UP000000238">
    <property type="component" value="Chromosome"/>
</dbReference>
<dbReference type="InterPro" id="IPR025657">
    <property type="entry name" value="RadC_JAB"/>
</dbReference>
<dbReference type="STRING" id="349521.HCH_06374"/>
<keyword evidence="3" id="KW-0378">Hydrolase</keyword>
<dbReference type="PANTHER" id="PTHR30471">
    <property type="entry name" value="DNA REPAIR PROTEIN RADC"/>
    <property type="match status" value="1"/>
</dbReference>
<feature type="domain" description="MPN" evidence="7">
    <location>
        <begin position="82"/>
        <end position="205"/>
    </location>
</feature>
<organism evidence="8 9">
    <name type="scientific">Hahella chejuensis (strain KCTC 2396)</name>
    <dbReference type="NCBI Taxonomy" id="349521"/>
    <lineage>
        <taxon>Bacteria</taxon>
        <taxon>Pseudomonadati</taxon>
        <taxon>Pseudomonadota</taxon>
        <taxon>Gammaproteobacteria</taxon>
        <taxon>Oceanospirillales</taxon>
        <taxon>Hahellaceae</taxon>
        <taxon>Hahella</taxon>
    </lineage>
</organism>
<dbReference type="InterPro" id="IPR001405">
    <property type="entry name" value="UPF0758"/>
</dbReference>
<dbReference type="InterPro" id="IPR020891">
    <property type="entry name" value="UPF0758_CS"/>
</dbReference>
<name>Q2S8K4_HAHCH</name>
<dbReference type="NCBIfam" id="TIGR00608">
    <property type="entry name" value="radc"/>
    <property type="match status" value="1"/>
</dbReference>
<dbReference type="EMBL" id="CP000155">
    <property type="protein sequence ID" value="ABC33020.1"/>
    <property type="molecule type" value="Genomic_DNA"/>
</dbReference>
<dbReference type="GO" id="GO:0008237">
    <property type="term" value="F:metallopeptidase activity"/>
    <property type="evidence" value="ECO:0007669"/>
    <property type="project" value="UniProtKB-KW"/>
</dbReference>
<proteinExistence type="inferred from homology"/>
<evidence type="ECO:0000259" key="7">
    <source>
        <dbReference type="PROSITE" id="PS50249"/>
    </source>
</evidence>
<evidence type="ECO:0000313" key="9">
    <source>
        <dbReference type="Proteomes" id="UP000000238"/>
    </source>
</evidence>
<dbReference type="SUPFAM" id="SSF102712">
    <property type="entry name" value="JAB1/MPN domain"/>
    <property type="match status" value="1"/>
</dbReference>
<dbReference type="eggNOG" id="COG2003">
    <property type="taxonomic scope" value="Bacteria"/>
</dbReference>
<keyword evidence="9" id="KW-1185">Reference proteome</keyword>
<keyword evidence="2" id="KW-0479">Metal-binding</keyword>
<protein>
    <submittedName>
        <fullName evidence="8">DNA repair protein</fullName>
    </submittedName>
</protein>
<reference evidence="8 9" key="1">
    <citation type="journal article" date="2005" name="Nucleic Acids Res.">
        <title>Genomic blueprint of Hahella chejuensis, a marine microbe producing an algicidal agent.</title>
        <authorList>
            <person name="Jeong H."/>
            <person name="Yim J.H."/>
            <person name="Lee C."/>
            <person name="Choi S.-H."/>
            <person name="Park Y.K."/>
            <person name="Yoon S.H."/>
            <person name="Hur C.-G."/>
            <person name="Kang H.-Y."/>
            <person name="Kim D."/>
            <person name="Lee H.H."/>
            <person name="Park K.H."/>
            <person name="Park S.-H."/>
            <person name="Park H.-S."/>
            <person name="Lee H.K."/>
            <person name="Oh T.K."/>
            <person name="Kim J.F."/>
        </authorList>
    </citation>
    <scope>NUCLEOTIDE SEQUENCE [LARGE SCALE GENOMIC DNA]</scope>
    <source>
        <strain evidence="8 9">KCTC 2396</strain>
    </source>
</reference>
<dbReference type="Gene3D" id="3.40.140.10">
    <property type="entry name" value="Cytidine Deaminase, domain 2"/>
    <property type="match status" value="1"/>
</dbReference>
<accession>Q2S8K4</accession>
<gene>
    <name evidence="8" type="ordered locus">HCH_06374</name>
</gene>